<sequence length="254" mass="28727">MEFEDDLPRKAENNGGGVGCGSHRFNLAVTDILKDYAALITCVYRLMKKLKNIIPAAKLRKLTPLRAKCSNATRWSSTYEMLVRYKQLEEFLPKLGLVEVEDMMPNHSQKFTIDLLMSILTDLQSVTKALQAENRTVLEVRDLFDEVIKTCPQTKNRLGENASIIHDNVFESAVQKIFKGSEEELTPDESVKVTGLRHGSSTNGGRNEDIRRTRRGCWTLASRKSSKATTSCVHNDFKICIHGFTFHCAHIEHV</sequence>
<dbReference type="Proteomes" id="UP000693970">
    <property type="component" value="Unassembled WGS sequence"/>
</dbReference>
<gene>
    <name evidence="1" type="ORF">IV203_008413</name>
</gene>
<proteinExistence type="predicted"/>
<accession>A0A9K3L062</accession>
<comment type="caution">
    <text evidence="1">The sequence shown here is derived from an EMBL/GenBank/DDBJ whole genome shotgun (WGS) entry which is preliminary data.</text>
</comment>
<protein>
    <submittedName>
        <fullName evidence="1">Uncharacterized protein</fullName>
    </submittedName>
</protein>
<dbReference type="AlphaFoldDB" id="A0A9K3L062"/>
<dbReference type="PANTHER" id="PTHR40866">
    <property type="entry name" value="BED-TYPE DOMAIN-CONTAINING PROTEIN"/>
    <property type="match status" value="1"/>
</dbReference>
<reference evidence="1" key="1">
    <citation type="journal article" date="2021" name="Sci. Rep.">
        <title>Diploid genomic architecture of Nitzschia inconspicua, an elite biomass production diatom.</title>
        <authorList>
            <person name="Oliver A."/>
            <person name="Podell S."/>
            <person name="Pinowska A."/>
            <person name="Traller J.C."/>
            <person name="Smith S.R."/>
            <person name="McClure R."/>
            <person name="Beliaev A."/>
            <person name="Bohutskyi P."/>
            <person name="Hill E.A."/>
            <person name="Rabines A."/>
            <person name="Zheng H."/>
            <person name="Allen L.Z."/>
            <person name="Kuo A."/>
            <person name="Grigoriev I.V."/>
            <person name="Allen A.E."/>
            <person name="Hazlebeck D."/>
            <person name="Allen E.E."/>
        </authorList>
    </citation>
    <scope>NUCLEOTIDE SEQUENCE</scope>
    <source>
        <strain evidence="1">Hildebrandi</strain>
    </source>
</reference>
<name>A0A9K3L062_9STRA</name>
<evidence type="ECO:0000313" key="1">
    <source>
        <dbReference type="EMBL" id="KAG7352365.1"/>
    </source>
</evidence>
<reference evidence="1" key="2">
    <citation type="submission" date="2021-04" db="EMBL/GenBank/DDBJ databases">
        <authorList>
            <person name="Podell S."/>
        </authorList>
    </citation>
    <scope>NUCLEOTIDE SEQUENCE</scope>
    <source>
        <strain evidence="1">Hildebrandi</strain>
    </source>
</reference>
<keyword evidence="2" id="KW-1185">Reference proteome</keyword>
<dbReference type="PANTHER" id="PTHR40866:SF1">
    <property type="entry name" value="BED-TYPE DOMAIN-CONTAINING PROTEIN"/>
    <property type="match status" value="1"/>
</dbReference>
<dbReference type="EMBL" id="JAGRRH010000017">
    <property type="protein sequence ID" value="KAG7352365.1"/>
    <property type="molecule type" value="Genomic_DNA"/>
</dbReference>
<organism evidence="1 2">
    <name type="scientific">Nitzschia inconspicua</name>
    <dbReference type="NCBI Taxonomy" id="303405"/>
    <lineage>
        <taxon>Eukaryota</taxon>
        <taxon>Sar</taxon>
        <taxon>Stramenopiles</taxon>
        <taxon>Ochrophyta</taxon>
        <taxon>Bacillariophyta</taxon>
        <taxon>Bacillariophyceae</taxon>
        <taxon>Bacillariophycidae</taxon>
        <taxon>Bacillariales</taxon>
        <taxon>Bacillariaceae</taxon>
        <taxon>Nitzschia</taxon>
    </lineage>
</organism>
<evidence type="ECO:0000313" key="2">
    <source>
        <dbReference type="Proteomes" id="UP000693970"/>
    </source>
</evidence>
<dbReference type="OrthoDB" id="48877at2759"/>